<accession>A0A4R0JYT9</accession>
<organism evidence="3 4">
    <name type="scientific">Kribbella pittospori</name>
    <dbReference type="NCBI Taxonomy" id="722689"/>
    <lineage>
        <taxon>Bacteria</taxon>
        <taxon>Bacillati</taxon>
        <taxon>Actinomycetota</taxon>
        <taxon>Actinomycetes</taxon>
        <taxon>Propionibacteriales</taxon>
        <taxon>Kribbellaceae</taxon>
        <taxon>Kribbella</taxon>
    </lineage>
</organism>
<dbReference type="InterPro" id="IPR002347">
    <property type="entry name" value="SDR_fam"/>
</dbReference>
<dbReference type="GO" id="GO:0016020">
    <property type="term" value="C:membrane"/>
    <property type="evidence" value="ECO:0007669"/>
    <property type="project" value="TreeGrafter"/>
</dbReference>
<evidence type="ECO:0000313" key="4">
    <source>
        <dbReference type="Proteomes" id="UP000291144"/>
    </source>
</evidence>
<name>A0A4R0JYT9_9ACTN</name>
<proteinExistence type="inferred from homology"/>
<sequence>MSSCDDPAARPRTDLTDRVVLVTGGSAGVGYATARRLAERGANVVITARETPRLDSACTSLAAAGQRPVGSIAADSRVA</sequence>
<dbReference type="SUPFAM" id="SSF51735">
    <property type="entry name" value="NAD(P)-binding Rossmann-fold domains"/>
    <property type="match status" value="1"/>
</dbReference>
<dbReference type="Gene3D" id="3.40.50.720">
    <property type="entry name" value="NAD(P)-binding Rossmann-like Domain"/>
    <property type="match status" value="1"/>
</dbReference>
<evidence type="ECO:0000313" key="3">
    <source>
        <dbReference type="EMBL" id="TCC51454.1"/>
    </source>
</evidence>
<gene>
    <name evidence="3" type="ORF">E0H73_40735</name>
</gene>
<keyword evidence="2" id="KW-0560">Oxidoreductase</keyword>
<dbReference type="OrthoDB" id="286404at2"/>
<protein>
    <submittedName>
        <fullName evidence="3">SDR family NAD(P)-dependent oxidoreductase</fullName>
    </submittedName>
</protein>
<dbReference type="RefSeq" id="WP_131365830.1">
    <property type="nucleotide sequence ID" value="NZ_SJKB01000023.1"/>
</dbReference>
<dbReference type="InterPro" id="IPR036291">
    <property type="entry name" value="NAD(P)-bd_dom_sf"/>
</dbReference>
<dbReference type="AlphaFoldDB" id="A0A4R0JYT9"/>
<comment type="caution">
    <text evidence="3">The sequence shown here is derived from an EMBL/GenBank/DDBJ whole genome shotgun (WGS) entry which is preliminary data.</text>
</comment>
<evidence type="ECO:0000256" key="2">
    <source>
        <dbReference type="ARBA" id="ARBA00023002"/>
    </source>
</evidence>
<keyword evidence="4" id="KW-1185">Reference proteome</keyword>
<dbReference type="GO" id="GO:0016491">
    <property type="term" value="F:oxidoreductase activity"/>
    <property type="evidence" value="ECO:0007669"/>
    <property type="project" value="UniProtKB-KW"/>
</dbReference>
<dbReference type="Proteomes" id="UP000291144">
    <property type="component" value="Unassembled WGS sequence"/>
</dbReference>
<dbReference type="PANTHER" id="PTHR44196:SF1">
    <property type="entry name" value="DEHYDROGENASE_REDUCTASE SDR FAMILY MEMBER 7B"/>
    <property type="match status" value="1"/>
</dbReference>
<comment type="similarity">
    <text evidence="1">Belongs to the short-chain dehydrogenases/reductases (SDR) family.</text>
</comment>
<evidence type="ECO:0000256" key="1">
    <source>
        <dbReference type="ARBA" id="ARBA00006484"/>
    </source>
</evidence>
<dbReference type="PANTHER" id="PTHR44196">
    <property type="entry name" value="DEHYDROGENASE/REDUCTASE SDR FAMILY MEMBER 7B"/>
    <property type="match status" value="1"/>
</dbReference>
<dbReference type="EMBL" id="SJKB01000023">
    <property type="protein sequence ID" value="TCC51454.1"/>
    <property type="molecule type" value="Genomic_DNA"/>
</dbReference>
<dbReference type="Pfam" id="PF00106">
    <property type="entry name" value="adh_short"/>
    <property type="match status" value="1"/>
</dbReference>
<reference evidence="3 4" key="1">
    <citation type="submission" date="2019-02" db="EMBL/GenBank/DDBJ databases">
        <title>Kribbella capetownensis sp. nov. and Kribbella speibonae sp. nov., isolated from soil.</title>
        <authorList>
            <person name="Curtis S.M."/>
            <person name="Norton I."/>
            <person name="Everest G.J."/>
            <person name="Meyers P.R."/>
        </authorList>
    </citation>
    <scope>NUCLEOTIDE SEQUENCE [LARGE SCALE GENOMIC DNA]</scope>
    <source>
        <strain evidence="3 4">NRRL B-24813</strain>
    </source>
</reference>